<feature type="transmembrane region" description="Helical" evidence="1">
    <location>
        <begin position="26"/>
        <end position="46"/>
    </location>
</feature>
<name>A0A1R4EY89_9MICO</name>
<reference evidence="3 4" key="1">
    <citation type="submission" date="2017-02" db="EMBL/GenBank/DDBJ databases">
        <authorList>
            <person name="Peterson S.W."/>
        </authorList>
    </citation>
    <scope>NUCLEOTIDE SEQUENCE [LARGE SCALE GENOMIC DNA]</scope>
    <source>
        <strain evidence="3 4">LMG 22410</strain>
    </source>
</reference>
<dbReference type="GO" id="GO:0080120">
    <property type="term" value="P:CAAX-box protein maturation"/>
    <property type="evidence" value="ECO:0007669"/>
    <property type="project" value="UniProtKB-ARBA"/>
</dbReference>
<dbReference type="AlphaFoldDB" id="A0A1R4EY89"/>
<sequence length="262" mass="28647">MRNAASGLTELPLTTGPARTRLKLEMVAVAFVSLGASAVWSIVQILDALTRESKLNEQQIALNPSRSDREWLDFLNQTVGHVLAFAPVLLVCVLLWQASKPHLGQIGIDGRRPGKDALLALGMAALIGVPGIAFYFVAVGLGINRVIDPGSGSPYWWSTIVLLLAAARAAFVEEFIVLGYWFERMRRLGVSPMVTIVSASVLRGSYHLYQGFGGFIGNIVMGLVWGWVYQRTGRLWPFVVAHFLMDALVFIGYPLVAHLLSV</sequence>
<accession>A0A1R4EY89</accession>
<evidence type="ECO:0000256" key="1">
    <source>
        <dbReference type="SAM" id="Phobius"/>
    </source>
</evidence>
<dbReference type="Proteomes" id="UP000195787">
    <property type="component" value="Unassembled WGS sequence"/>
</dbReference>
<proteinExistence type="predicted"/>
<evidence type="ECO:0000259" key="2">
    <source>
        <dbReference type="Pfam" id="PF02517"/>
    </source>
</evidence>
<gene>
    <name evidence="3" type="ORF">CZ674_01575</name>
</gene>
<evidence type="ECO:0000313" key="3">
    <source>
        <dbReference type="EMBL" id="SJM48604.1"/>
    </source>
</evidence>
<dbReference type="Pfam" id="PF02517">
    <property type="entry name" value="Rce1-like"/>
    <property type="match status" value="1"/>
</dbReference>
<dbReference type="InterPro" id="IPR003675">
    <property type="entry name" value="Rce1/LyrA-like_dom"/>
</dbReference>
<keyword evidence="1" id="KW-1133">Transmembrane helix</keyword>
<feature type="transmembrane region" description="Helical" evidence="1">
    <location>
        <begin position="74"/>
        <end position="96"/>
    </location>
</feature>
<feature type="transmembrane region" description="Helical" evidence="1">
    <location>
        <begin position="212"/>
        <end position="228"/>
    </location>
</feature>
<feature type="transmembrane region" description="Helical" evidence="1">
    <location>
        <begin position="188"/>
        <end position="206"/>
    </location>
</feature>
<dbReference type="EMBL" id="FUHU01000009">
    <property type="protein sequence ID" value="SJM48604.1"/>
    <property type="molecule type" value="Genomic_DNA"/>
</dbReference>
<dbReference type="GO" id="GO:0004175">
    <property type="term" value="F:endopeptidase activity"/>
    <property type="evidence" value="ECO:0007669"/>
    <property type="project" value="UniProtKB-ARBA"/>
</dbReference>
<feature type="transmembrane region" description="Helical" evidence="1">
    <location>
        <begin position="117"/>
        <end position="143"/>
    </location>
</feature>
<feature type="transmembrane region" description="Helical" evidence="1">
    <location>
        <begin position="235"/>
        <end position="256"/>
    </location>
</feature>
<feature type="domain" description="CAAX prenyl protease 2/Lysostaphin resistance protein A-like" evidence="2">
    <location>
        <begin position="156"/>
        <end position="247"/>
    </location>
</feature>
<feature type="transmembrane region" description="Helical" evidence="1">
    <location>
        <begin position="155"/>
        <end position="181"/>
    </location>
</feature>
<keyword evidence="4" id="KW-1185">Reference proteome</keyword>
<organism evidence="3 4">
    <name type="scientific">Agrococcus casei LMG 22410</name>
    <dbReference type="NCBI Taxonomy" id="1255656"/>
    <lineage>
        <taxon>Bacteria</taxon>
        <taxon>Bacillati</taxon>
        <taxon>Actinomycetota</taxon>
        <taxon>Actinomycetes</taxon>
        <taxon>Micrococcales</taxon>
        <taxon>Microbacteriaceae</taxon>
        <taxon>Agrococcus</taxon>
    </lineage>
</organism>
<protein>
    <submittedName>
        <fullName evidence="3">Putative integral membrane protein</fullName>
    </submittedName>
</protein>
<keyword evidence="1" id="KW-0812">Transmembrane</keyword>
<dbReference type="RefSeq" id="WP_234988372.1">
    <property type="nucleotide sequence ID" value="NZ_FUHU01000009.1"/>
</dbReference>
<keyword evidence="1" id="KW-0472">Membrane</keyword>
<evidence type="ECO:0000313" key="4">
    <source>
        <dbReference type="Proteomes" id="UP000195787"/>
    </source>
</evidence>
<dbReference type="GeneID" id="303171893"/>